<evidence type="ECO:0000313" key="4">
    <source>
        <dbReference type="Proteomes" id="UP000647860"/>
    </source>
</evidence>
<evidence type="ECO:0000256" key="2">
    <source>
        <dbReference type="SAM" id="Phobius"/>
    </source>
</evidence>
<protein>
    <submittedName>
        <fullName evidence="3">Uncharacterized protein</fullName>
    </submittedName>
</protein>
<accession>A0ABQ4IJ98</accession>
<comment type="caution">
    <text evidence="3">The sequence shown here is derived from an EMBL/GenBank/DDBJ whole genome shotgun (WGS) entry which is preliminary data.</text>
</comment>
<proteinExistence type="predicted"/>
<dbReference type="Proteomes" id="UP000647860">
    <property type="component" value="Unassembled WGS sequence"/>
</dbReference>
<name>A0ABQ4IJ98_9ACTN</name>
<sequence>MVGPSRQVKVRSHLLAGGMEKSVTDRRRGWLRRSLLRLGLLTVVVGCAWGVHEVAAVGVAHVAEMSAVGFAHVAGPPLRDGAPPVPPPAGPLQTAQTGEPAPSSVPDVTADEPDVARIATQLTVGLDGDLSVYQVAAYWLAGGRSVAHSSHQGAEYVPLAPLSPAPASSGLDSRRTSHGSAADLGPAAWAPPPARSQLTRRVRATRRPSRSPRPRSRPA</sequence>
<keyword evidence="4" id="KW-1185">Reference proteome</keyword>
<evidence type="ECO:0000313" key="3">
    <source>
        <dbReference type="EMBL" id="GIJ17981.1"/>
    </source>
</evidence>
<feature type="transmembrane region" description="Helical" evidence="2">
    <location>
        <begin position="35"/>
        <end position="52"/>
    </location>
</feature>
<keyword evidence="2" id="KW-1133">Transmembrane helix</keyword>
<evidence type="ECO:0000256" key="1">
    <source>
        <dbReference type="SAM" id="MobiDB-lite"/>
    </source>
</evidence>
<keyword evidence="2" id="KW-0472">Membrane</keyword>
<dbReference type="EMBL" id="BOPA01000034">
    <property type="protein sequence ID" value="GIJ17981.1"/>
    <property type="molecule type" value="Genomic_DNA"/>
</dbReference>
<reference evidence="3 4" key="1">
    <citation type="submission" date="2021-01" db="EMBL/GenBank/DDBJ databases">
        <title>Whole genome shotgun sequence of Verrucosispora gifhornensis NBRC 16317.</title>
        <authorList>
            <person name="Komaki H."/>
            <person name="Tamura T."/>
        </authorList>
    </citation>
    <scope>NUCLEOTIDE SEQUENCE [LARGE SCALE GENOMIC DNA]</scope>
    <source>
        <strain evidence="3 4">NBRC 16317</strain>
    </source>
</reference>
<keyword evidence="2" id="KW-0812">Transmembrane</keyword>
<feature type="region of interest" description="Disordered" evidence="1">
    <location>
        <begin position="166"/>
        <end position="219"/>
    </location>
</feature>
<feature type="compositionally biased region" description="Basic residues" evidence="1">
    <location>
        <begin position="198"/>
        <end position="219"/>
    </location>
</feature>
<feature type="region of interest" description="Disordered" evidence="1">
    <location>
        <begin position="79"/>
        <end position="109"/>
    </location>
</feature>
<organism evidence="3 4">
    <name type="scientific">Micromonospora gifhornensis</name>
    <dbReference type="NCBI Taxonomy" id="84594"/>
    <lineage>
        <taxon>Bacteria</taxon>
        <taxon>Bacillati</taxon>
        <taxon>Actinomycetota</taxon>
        <taxon>Actinomycetes</taxon>
        <taxon>Micromonosporales</taxon>
        <taxon>Micromonosporaceae</taxon>
        <taxon>Micromonospora</taxon>
    </lineage>
</organism>
<gene>
    <name evidence="3" type="ORF">Vgi01_46650</name>
</gene>